<dbReference type="AlphaFoldDB" id="A0A2H1WAW4"/>
<sequence length="80" mass="8956">MTKTHPVPSPVWSLTPLTRYVIRSSGSGISPAGFLLWSHNASFISRRFSVRTWYHSGRAGPFVPKHGTPTLKILISCKYE</sequence>
<accession>A0A2H1WAW4</accession>
<name>A0A2H1WAW4_SPOFR</name>
<proteinExistence type="predicted"/>
<protein>
    <submittedName>
        <fullName evidence="1">SFRICE_008393</fullName>
    </submittedName>
</protein>
<reference evidence="1" key="1">
    <citation type="submission" date="2016-07" db="EMBL/GenBank/DDBJ databases">
        <authorList>
            <person name="Bretaudeau A."/>
        </authorList>
    </citation>
    <scope>NUCLEOTIDE SEQUENCE</scope>
    <source>
        <strain evidence="1">Rice</strain>
        <tissue evidence="1">Whole body</tissue>
    </source>
</reference>
<organism evidence="1">
    <name type="scientific">Spodoptera frugiperda</name>
    <name type="common">Fall armyworm</name>
    <dbReference type="NCBI Taxonomy" id="7108"/>
    <lineage>
        <taxon>Eukaryota</taxon>
        <taxon>Metazoa</taxon>
        <taxon>Ecdysozoa</taxon>
        <taxon>Arthropoda</taxon>
        <taxon>Hexapoda</taxon>
        <taxon>Insecta</taxon>
        <taxon>Pterygota</taxon>
        <taxon>Neoptera</taxon>
        <taxon>Endopterygota</taxon>
        <taxon>Lepidoptera</taxon>
        <taxon>Glossata</taxon>
        <taxon>Ditrysia</taxon>
        <taxon>Noctuoidea</taxon>
        <taxon>Noctuidae</taxon>
        <taxon>Amphipyrinae</taxon>
        <taxon>Spodoptera</taxon>
    </lineage>
</organism>
<gene>
    <name evidence="1" type="ORF">SFRICE_008393</name>
</gene>
<evidence type="ECO:0000313" key="1">
    <source>
        <dbReference type="EMBL" id="SOQ50096.1"/>
    </source>
</evidence>
<dbReference type="EMBL" id="ODYU01007385">
    <property type="protein sequence ID" value="SOQ50096.1"/>
    <property type="molecule type" value="Genomic_DNA"/>
</dbReference>